<reference evidence="2" key="1">
    <citation type="submission" date="2022-10" db="EMBL/GenBank/DDBJ databases">
        <title>The WGS of Solirubrobacter sp. CPCC 204708.</title>
        <authorList>
            <person name="Jiang Z."/>
        </authorList>
    </citation>
    <scope>NUCLEOTIDE SEQUENCE</scope>
    <source>
        <strain evidence="2">CPCC 204708</strain>
    </source>
</reference>
<sequence length="163" mass="17961">MAELTPLDEKLAEVLGLAQAAQQATKQVAGMEGAEAFKADLDRMSDQAAQTEQRTDAYIDTLEGRKTAIREKARETKSEAVDMMKTYLEGEEEALDGFEFLSMAEAGELCHWEIVQVIAFTTEDAAVKDLADWAVGVQREHVEGVRRAYLDLAAEEAKEMTSA</sequence>
<evidence type="ECO:0000313" key="2">
    <source>
        <dbReference type="EMBL" id="MDA0137693.1"/>
    </source>
</evidence>
<feature type="coiled-coil region" evidence="1">
    <location>
        <begin position="34"/>
        <end position="79"/>
    </location>
</feature>
<comment type="caution">
    <text evidence="2">The sequence shown here is derived from an EMBL/GenBank/DDBJ whole genome shotgun (WGS) entry which is preliminary data.</text>
</comment>
<evidence type="ECO:0000313" key="3">
    <source>
        <dbReference type="Proteomes" id="UP001147700"/>
    </source>
</evidence>
<proteinExistence type="predicted"/>
<dbReference type="EMBL" id="JAPCID010000011">
    <property type="protein sequence ID" value="MDA0137693.1"/>
    <property type="molecule type" value="Genomic_DNA"/>
</dbReference>
<evidence type="ECO:0000256" key="1">
    <source>
        <dbReference type="SAM" id="Coils"/>
    </source>
</evidence>
<dbReference type="RefSeq" id="WP_202953035.1">
    <property type="nucleotide sequence ID" value="NZ_JAPCID010000011.1"/>
</dbReference>
<evidence type="ECO:0008006" key="4">
    <source>
        <dbReference type="Google" id="ProtNLM"/>
    </source>
</evidence>
<accession>A0ABT4RGM7</accession>
<organism evidence="2 3">
    <name type="scientific">Solirubrobacter deserti</name>
    <dbReference type="NCBI Taxonomy" id="2282478"/>
    <lineage>
        <taxon>Bacteria</taxon>
        <taxon>Bacillati</taxon>
        <taxon>Actinomycetota</taxon>
        <taxon>Thermoleophilia</taxon>
        <taxon>Solirubrobacterales</taxon>
        <taxon>Solirubrobacteraceae</taxon>
        <taxon>Solirubrobacter</taxon>
    </lineage>
</organism>
<dbReference type="Proteomes" id="UP001147700">
    <property type="component" value="Unassembled WGS sequence"/>
</dbReference>
<keyword evidence="3" id="KW-1185">Reference proteome</keyword>
<gene>
    <name evidence="2" type="ORF">OJ962_09305</name>
</gene>
<name>A0ABT4RGM7_9ACTN</name>
<keyword evidence="1" id="KW-0175">Coiled coil</keyword>
<protein>
    <recommendedName>
        <fullName evidence="4">DUF892 family protein</fullName>
    </recommendedName>
</protein>